<evidence type="ECO:0000256" key="4">
    <source>
        <dbReference type="ARBA" id="ARBA00022679"/>
    </source>
</evidence>
<dbReference type="Gene3D" id="3.40.640.10">
    <property type="entry name" value="Type I PLP-dependent aspartate aminotransferase-like (Major domain)"/>
    <property type="match status" value="1"/>
</dbReference>
<dbReference type="HOGENOM" id="CLU_017584_4_3_11"/>
<evidence type="ECO:0000256" key="3">
    <source>
        <dbReference type="ARBA" id="ARBA00022576"/>
    </source>
</evidence>
<evidence type="ECO:0000313" key="8">
    <source>
        <dbReference type="EMBL" id="EHR63811.1"/>
    </source>
</evidence>
<dbReference type="InterPro" id="IPR015421">
    <property type="entry name" value="PyrdxlP-dep_Trfase_major"/>
</dbReference>
<keyword evidence="5" id="KW-0663">Pyridoxal phosphate</keyword>
<dbReference type="GO" id="GO:0030170">
    <property type="term" value="F:pyridoxal phosphate binding"/>
    <property type="evidence" value="ECO:0007669"/>
    <property type="project" value="InterPro"/>
</dbReference>
<dbReference type="GO" id="GO:0008483">
    <property type="term" value="F:transaminase activity"/>
    <property type="evidence" value="ECO:0007669"/>
    <property type="project" value="UniProtKB-KW"/>
</dbReference>
<reference evidence="8 9" key="1">
    <citation type="submission" date="2011-11" db="EMBL/GenBank/DDBJ databases">
        <title>The Noncontiguous Finished sequence of Saccharomonospora cyanea NA-134.</title>
        <authorList>
            <consortium name="US DOE Joint Genome Institute"/>
            <person name="Lucas S."/>
            <person name="Han J."/>
            <person name="Lapidus A."/>
            <person name="Cheng J.-F."/>
            <person name="Goodwin L."/>
            <person name="Pitluck S."/>
            <person name="Peters L."/>
            <person name="Ovchinnikova G."/>
            <person name="Lu M."/>
            <person name="Detter J.C."/>
            <person name="Han C."/>
            <person name="Tapia R."/>
            <person name="Land M."/>
            <person name="Hauser L."/>
            <person name="Kyrpides N."/>
            <person name="Ivanova N."/>
            <person name="Pagani I."/>
            <person name="Brambilla E.-M."/>
            <person name="Klenk H.-P."/>
            <person name="Woyke T."/>
        </authorList>
    </citation>
    <scope>NUCLEOTIDE SEQUENCE [LARGE SCALE GENOMIC DNA]</scope>
    <source>
        <strain evidence="8 9">NA-134</strain>
    </source>
</reference>
<evidence type="ECO:0000259" key="7">
    <source>
        <dbReference type="Pfam" id="PF00155"/>
    </source>
</evidence>
<evidence type="ECO:0000256" key="5">
    <source>
        <dbReference type="ARBA" id="ARBA00022898"/>
    </source>
</evidence>
<gene>
    <name evidence="8" type="ORF">SaccyDRAFT_5016</name>
</gene>
<dbReference type="EMBL" id="CM001440">
    <property type="protein sequence ID" value="EHR63811.1"/>
    <property type="molecule type" value="Genomic_DNA"/>
</dbReference>
<dbReference type="CDD" id="cd00609">
    <property type="entry name" value="AAT_like"/>
    <property type="match status" value="1"/>
</dbReference>
<dbReference type="EC" id="2.6.1.-" evidence="6"/>
<dbReference type="Pfam" id="PF00155">
    <property type="entry name" value="Aminotran_1_2"/>
    <property type="match status" value="1"/>
</dbReference>
<dbReference type="InterPro" id="IPR015424">
    <property type="entry name" value="PyrdxlP-dep_Trfase"/>
</dbReference>
<dbReference type="InterPro" id="IPR050596">
    <property type="entry name" value="AspAT/PAT-like"/>
</dbReference>
<feature type="domain" description="Aminotransferase class I/classII large" evidence="7">
    <location>
        <begin position="37"/>
        <end position="383"/>
    </location>
</feature>
<organism evidence="8 9">
    <name type="scientific">Saccharomonospora cyanea NA-134</name>
    <dbReference type="NCBI Taxonomy" id="882082"/>
    <lineage>
        <taxon>Bacteria</taxon>
        <taxon>Bacillati</taxon>
        <taxon>Actinomycetota</taxon>
        <taxon>Actinomycetes</taxon>
        <taxon>Pseudonocardiales</taxon>
        <taxon>Pseudonocardiaceae</taxon>
        <taxon>Saccharomonospora</taxon>
    </lineage>
</organism>
<name>H5XP98_9PSEU</name>
<evidence type="ECO:0000256" key="2">
    <source>
        <dbReference type="ARBA" id="ARBA00007441"/>
    </source>
</evidence>
<dbReference type="PROSITE" id="PS00105">
    <property type="entry name" value="AA_TRANSFER_CLASS_1"/>
    <property type="match status" value="1"/>
</dbReference>
<dbReference type="SUPFAM" id="SSF53383">
    <property type="entry name" value="PLP-dependent transferases"/>
    <property type="match status" value="1"/>
</dbReference>
<evidence type="ECO:0000313" key="9">
    <source>
        <dbReference type="Proteomes" id="UP000002791"/>
    </source>
</evidence>
<dbReference type="PANTHER" id="PTHR46383:SF2">
    <property type="entry name" value="AMINOTRANSFERASE"/>
    <property type="match status" value="1"/>
</dbReference>
<dbReference type="PANTHER" id="PTHR46383">
    <property type="entry name" value="ASPARTATE AMINOTRANSFERASE"/>
    <property type="match status" value="1"/>
</dbReference>
<keyword evidence="9" id="KW-1185">Reference proteome</keyword>
<evidence type="ECO:0000256" key="6">
    <source>
        <dbReference type="RuleBase" id="RU000481"/>
    </source>
</evidence>
<dbReference type="eggNOG" id="COG0436">
    <property type="taxonomic scope" value="Bacteria"/>
</dbReference>
<dbReference type="STRING" id="882082.SaccyDRAFT_5016"/>
<protein>
    <recommendedName>
        <fullName evidence="6">Aminotransferase</fullName>
        <ecNumber evidence="6">2.6.1.-</ecNumber>
    </recommendedName>
</protein>
<keyword evidence="4 6" id="KW-0808">Transferase</keyword>
<evidence type="ECO:0000256" key="1">
    <source>
        <dbReference type="ARBA" id="ARBA00001933"/>
    </source>
</evidence>
<proteinExistence type="inferred from homology"/>
<dbReference type="AlphaFoldDB" id="H5XP98"/>
<sequence>MVNSGRLPGPSSRSDVAPFHVMEVLSAAKERQRTHGDVIALCAGQPTSGAPRPVLEAAQRALRDNDLGYTPQLGIPELREAIAGHYARWYGLAVSPDDVIVTTGSSGGFLLSFLAAFDAGARIAMARPGYPAYRNLLSSLGCEVVEFDTDVSTRFQPTTELLDGLGELHGVIVASPSNPTGTVLPADELVAIARWCDERGVQLVSDEIYHGISYEAQVGSAWQTSTEAVVLGSFSKYFGMTGWRLGWALVPQRLHRAVDVLTGNYNICAPALAQQAAVAAFTDDSYAELDANVARYRANRDLLLEGLADIGLGKVAPVDGAFYAYVDVSEHTDDSLAWCRRLLDDTGVAITPGVDFDPVHGGRFVRLSFACSRAELAQAVQRIGGWLSRQGGQ</sequence>
<dbReference type="InterPro" id="IPR004838">
    <property type="entry name" value="NHTrfase_class1_PyrdxlP-BS"/>
</dbReference>
<dbReference type="GO" id="GO:0006520">
    <property type="term" value="P:amino acid metabolic process"/>
    <property type="evidence" value="ECO:0007669"/>
    <property type="project" value="InterPro"/>
</dbReference>
<accession>H5XP98</accession>
<dbReference type="OrthoDB" id="9763453at2"/>
<dbReference type="Proteomes" id="UP000002791">
    <property type="component" value="Chromosome"/>
</dbReference>
<comment type="similarity">
    <text evidence="2 6">Belongs to the class-I pyridoxal-phosphate-dependent aminotransferase family.</text>
</comment>
<dbReference type="InterPro" id="IPR004839">
    <property type="entry name" value="Aminotransferase_I/II_large"/>
</dbReference>
<dbReference type="RefSeq" id="WP_005460356.1">
    <property type="nucleotide sequence ID" value="NZ_CM001440.1"/>
</dbReference>
<comment type="cofactor">
    <cofactor evidence="1 6">
        <name>pyridoxal 5'-phosphate</name>
        <dbReference type="ChEBI" id="CHEBI:597326"/>
    </cofactor>
</comment>
<keyword evidence="3 6" id="KW-0032">Aminotransferase</keyword>